<dbReference type="RefSeq" id="YP_010170968.1">
    <property type="nucleotide sequence ID" value="NC_057618.1"/>
</dbReference>
<protein>
    <recommendedName>
        <fullName evidence="7">Translation initiation factor IF-2, chloroplastic</fullName>
    </recommendedName>
</protein>
<dbReference type="InterPro" id="IPR000795">
    <property type="entry name" value="T_Tr_GTP-bd_dom"/>
</dbReference>
<evidence type="ECO:0000256" key="2">
    <source>
        <dbReference type="ARBA" id="ARBA00022540"/>
    </source>
</evidence>
<dbReference type="InterPro" id="IPR015760">
    <property type="entry name" value="TIF_IF2"/>
</dbReference>
<keyword evidence="9" id="KW-0150">Chloroplast</keyword>
<dbReference type="SUPFAM" id="SSF50447">
    <property type="entry name" value="Translation proteins"/>
    <property type="match status" value="2"/>
</dbReference>
<dbReference type="Pfam" id="PF04760">
    <property type="entry name" value="IF2_N"/>
    <property type="match status" value="1"/>
</dbReference>
<proteinExistence type="inferred from homology"/>
<dbReference type="InterPro" id="IPR005225">
    <property type="entry name" value="Small_GTP-bd"/>
</dbReference>
<evidence type="ECO:0000256" key="1">
    <source>
        <dbReference type="ARBA" id="ARBA00007733"/>
    </source>
</evidence>
<dbReference type="CDD" id="cd03692">
    <property type="entry name" value="mtIF2_IVc"/>
    <property type="match status" value="1"/>
</dbReference>
<dbReference type="FunFam" id="2.40.30.10:FF:000008">
    <property type="entry name" value="Translation initiation factor IF-2"/>
    <property type="match status" value="1"/>
</dbReference>
<dbReference type="AlphaFoldDB" id="A0A896SVF7"/>
<keyword evidence="9" id="KW-0934">Plastid</keyword>
<feature type="domain" description="Tr-type G" evidence="8">
    <location>
        <begin position="256"/>
        <end position="427"/>
    </location>
</feature>
<evidence type="ECO:0000256" key="7">
    <source>
        <dbReference type="ARBA" id="ARBA00044105"/>
    </source>
</evidence>
<dbReference type="InterPro" id="IPR006847">
    <property type="entry name" value="IF2_N"/>
</dbReference>
<dbReference type="Gene3D" id="3.40.50.300">
    <property type="entry name" value="P-loop containing nucleotide triphosphate hydrolases"/>
    <property type="match status" value="1"/>
</dbReference>
<comment type="similarity">
    <text evidence="1">Belongs to the TRAFAC class translation factor GTPase superfamily. Classic translation factor GTPase family. IF-2 subfamily.</text>
</comment>
<dbReference type="InterPro" id="IPR036925">
    <property type="entry name" value="TIF_IF2_dom3_sf"/>
</dbReference>
<evidence type="ECO:0000259" key="8">
    <source>
        <dbReference type="PROSITE" id="PS51722"/>
    </source>
</evidence>
<dbReference type="InterPro" id="IPR027417">
    <property type="entry name" value="P-loop_NTPase"/>
</dbReference>
<dbReference type="GO" id="GO:0005737">
    <property type="term" value="C:cytoplasm"/>
    <property type="evidence" value="ECO:0007669"/>
    <property type="project" value="TreeGrafter"/>
</dbReference>
<gene>
    <name evidence="9" type="primary">infB</name>
</gene>
<dbReference type="InterPro" id="IPR053905">
    <property type="entry name" value="EF-G-like_DII"/>
</dbReference>
<dbReference type="PANTHER" id="PTHR43381:SF5">
    <property type="entry name" value="TR-TYPE G DOMAIN-CONTAINING PROTEIN"/>
    <property type="match status" value="1"/>
</dbReference>
<dbReference type="GO" id="GO:0003743">
    <property type="term" value="F:translation initiation factor activity"/>
    <property type="evidence" value="ECO:0007669"/>
    <property type="project" value="UniProtKB-KW"/>
</dbReference>
<dbReference type="PANTHER" id="PTHR43381">
    <property type="entry name" value="TRANSLATION INITIATION FACTOR IF-2-RELATED"/>
    <property type="match status" value="1"/>
</dbReference>
<sequence length="755" mass="85484">MVLFFKRQFVILTIDVVSLSIYSFECSENFLQLNLPKLINELTSINFHSMNNINKTLNIPIASQIDDSYKLDKKYQGDNYSLDIIDSKKTKSKTFKKKRNHSITINNRDIFTDNHDEFFNQSEFDVSSSETRRLISKSRKKDKTKLDDSNFDNNYINMSGTLRSQNLNSNEENKTVIITNPLTLHEFSSLLNIPEAEIITYLFLNKNIAATVNQLLDNNIMEAIASNYHFTIINSDTNNLSDINSHEYVSSSDSIDRSPVITILGHVDHGKTSLLGSILKTNLVTDEFGNITQFISAYEMSWIYNSKTYNLIFLDTPGHESFKAMRLRAAKVTDIVLLVVSVDDGLQPQTVEAIKYIKEINLNCIVVVTKVDNSDQNIDLILQDLAYHDLVPKQWGGEVFVVQVSALNNRNIDILLSKICMLCDVNKFTTNPNQLAEGIIINSFLDKKQGPVASLVIQNGSLKLGDIIASVNVYAKVKSIVNLSSQKVKIAKPLSIVQVLGFSVVPQVGSVFKVFNTDKQAKQFCLTYSNQNNDIDKLKTLNNRISYNFSNSNLKQIQLIIRTDTQGSLEAILDLLSVIPQNKVRLNIISANFYTISNSDLELAIATKSLIITFNINLTTNILNIVKKNNIVFRSFNVIYDLFDYIKKSMLDLIEIEYEKVFIGSAIVRTVFNINKGSVAGCYVSEGKLIKMCYICVYRENQLVYEGILNSLKRLKNDVNEVSVNTECGLMCDYNLWEENDLINAYNLIPKDKTL</sequence>
<dbReference type="FunFam" id="3.40.50.10050:FF:000001">
    <property type="entry name" value="Translation initiation factor IF-2"/>
    <property type="match status" value="1"/>
</dbReference>
<dbReference type="InterPro" id="IPR009000">
    <property type="entry name" value="Transl_B-barrel_sf"/>
</dbReference>
<dbReference type="Pfam" id="PF22042">
    <property type="entry name" value="EF-G_D2"/>
    <property type="match status" value="1"/>
</dbReference>
<dbReference type="SUPFAM" id="SSF52540">
    <property type="entry name" value="P-loop containing nucleoside triphosphate hydrolases"/>
    <property type="match status" value="1"/>
</dbReference>
<dbReference type="GeneID" id="67279477"/>
<keyword evidence="5" id="KW-0342">GTP-binding</keyword>
<name>A0A896SVF7_9FLOR</name>
<dbReference type="Gene3D" id="2.40.30.10">
    <property type="entry name" value="Translation factors"/>
    <property type="match status" value="2"/>
</dbReference>
<dbReference type="InterPro" id="IPR044145">
    <property type="entry name" value="IF2_II"/>
</dbReference>
<dbReference type="PROSITE" id="PS01176">
    <property type="entry name" value="IF2"/>
    <property type="match status" value="1"/>
</dbReference>
<dbReference type="NCBIfam" id="TIGR00487">
    <property type="entry name" value="IF-2"/>
    <property type="match status" value="1"/>
</dbReference>
<comment type="function">
    <text evidence="6">One of the essential components for the initiation of protein synthesis. Protects formylmethionyl-tRNA from spontaneous hydrolysis and promotes its binding to the 30S ribosomal subunits. Also involved in the hydrolysis of GTP during the formation of the 70S ribosomal complex.</text>
</comment>
<evidence type="ECO:0000313" key="9">
    <source>
        <dbReference type="EMBL" id="QSD57109.1"/>
    </source>
</evidence>
<dbReference type="FunFam" id="3.40.50.300:FF:000019">
    <property type="entry name" value="Translation initiation factor IF-2"/>
    <property type="match status" value="1"/>
</dbReference>
<evidence type="ECO:0000256" key="5">
    <source>
        <dbReference type="ARBA" id="ARBA00023134"/>
    </source>
</evidence>
<dbReference type="EMBL" id="MW309501">
    <property type="protein sequence ID" value="QSD57109.1"/>
    <property type="molecule type" value="Genomic_DNA"/>
</dbReference>
<dbReference type="InterPro" id="IPR000178">
    <property type="entry name" value="TF_IF2_bacterial-like"/>
</dbReference>
<dbReference type="PROSITE" id="PS51722">
    <property type="entry name" value="G_TR_2"/>
    <property type="match status" value="1"/>
</dbReference>
<keyword evidence="4" id="KW-0648">Protein biosynthesis</keyword>
<dbReference type="GO" id="GO:0003924">
    <property type="term" value="F:GTPase activity"/>
    <property type="evidence" value="ECO:0007669"/>
    <property type="project" value="InterPro"/>
</dbReference>
<dbReference type="SUPFAM" id="SSF52156">
    <property type="entry name" value="Initiation factor IF2/eIF5b, domain 3"/>
    <property type="match status" value="1"/>
</dbReference>
<dbReference type="Gene3D" id="3.40.50.10050">
    <property type="entry name" value="Translation initiation factor IF- 2, domain 3"/>
    <property type="match status" value="1"/>
</dbReference>
<geneLocation type="chloroplast" evidence="9"/>
<dbReference type="CDD" id="cd03702">
    <property type="entry name" value="IF2_mtIF2_II"/>
    <property type="match status" value="1"/>
</dbReference>
<dbReference type="Pfam" id="PF11987">
    <property type="entry name" value="IF-2"/>
    <property type="match status" value="1"/>
</dbReference>
<dbReference type="NCBIfam" id="TIGR00231">
    <property type="entry name" value="small_GTP"/>
    <property type="match status" value="1"/>
</dbReference>
<reference evidence="9" key="1">
    <citation type="submission" date="2020-11" db="EMBL/GenBank/DDBJ databases">
        <authorList>
            <person name="Paiano M.O."/>
        </authorList>
    </citation>
    <scope>NUCLEOTIDE SEQUENCE</scope>
</reference>
<organism evidence="9">
    <name type="scientific">Chondria tumulosa</name>
    <dbReference type="NCBI Taxonomy" id="2740715"/>
    <lineage>
        <taxon>Eukaryota</taxon>
        <taxon>Rhodophyta</taxon>
        <taxon>Florideophyceae</taxon>
        <taxon>Rhodymeniophycidae</taxon>
        <taxon>Ceramiales</taxon>
        <taxon>Rhodomelaceae</taxon>
        <taxon>Chondrieae</taxon>
        <taxon>Chondria</taxon>
    </lineage>
</organism>
<evidence type="ECO:0000256" key="4">
    <source>
        <dbReference type="ARBA" id="ARBA00022917"/>
    </source>
</evidence>
<evidence type="ECO:0000256" key="3">
    <source>
        <dbReference type="ARBA" id="ARBA00022741"/>
    </source>
</evidence>
<dbReference type="InterPro" id="IPR023115">
    <property type="entry name" value="TIF_IF2_dom3"/>
</dbReference>
<evidence type="ECO:0000256" key="6">
    <source>
        <dbReference type="ARBA" id="ARBA00025162"/>
    </source>
</evidence>
<dbReference type="CDD" id="cd01887">
    <property type="entry name" value="IF2_eIF5B"/>
    <property type="match status" value="1"/>
</dbReference>
<dbReference type="GO" id="GO:0005525">
    <property type="term" value="F:GTP binding"/>
    <property type="evidence" value="ECO:0007669"/>
    <property type="project" value="UniProtKB-KW"/>
</dbReference>
<accession>A0A896SVF7</accession>
<keyword evidence="3" id="KW-0547">Nucleotide-binding</keyword>
<keyword evidence="2 9" id="KW-0396">Initiation factor</keyword>
<dbReference type="Pfam" id="PF00009">
    <property type="entry name" value="GTP_EFTU"/>
    <property type="match status" value="1"/>
</dbReference>